<keyword evidence="5" id="KW-0274">FAD</keyword>
<name>A0ABX6RC95_PSEMX</name>
<evidence type="ECO:0000313" key="9">
    <source>
        <dbReference type="EMBL" id="QND80083.1"/>
    </source>
</evidence>
<feature type="domain" description="FAD-binding" evidence="8">
    <location>
        <begin position="7"/>
        <end position="324"/>
    </location>
</feature>
<dbReference type="InterPro" id="IPR018168">
    <property type="entry name" value="Ubi_Hdrlase_CS"/>
</dbReference>
<evidence type="ECO:0000256" key="6">
    <source>
        <dbReference type="ARBA" id="ARBA00023002"/>
    </source>
</evidence>
<dbReference type="PANTHER" id="PTHR43876:SF8">
    <property type="entry name" value="2-OCTAPRENYL-6-METHOXYPHENOL HYDROXYLASE"/>
    <property type="match status" value="1"/>
</dbReference>
<dbReference type="Proteomes" id="UP000515506">
    <property type="component" value="Chromosome"/>
</dbReference>
<dbReference type="PROSITE" id="PS01304">
    <property type="entry name" value="UBIH"/>
    <property type="match status" value="1"/>
</dbReference>
<evidence type="ECO:0000256" key="3">
    <source>
        <dbReference type="ARBA" id="ARBA00005349"/>
    </source>
</evidence>
<dbReference type="InterPro" id="IPR051205">
    <property type="entry name" value="UbiH/COQ6_monooxygenase"/>
</dbReference>
<sequence>MKRRGQIDVAVVGGGVVGAACALVLARERLEVMLVEGREPPRWSPSQPDLRVYAFAPDNAALLDAAGVWDAVRDARAQPYRRMRVWDAAGGDELRFDADALGRAQLGWIVENALLVDRLWAALPAAGVQVRCPARVEAMEQDADGVTLRLDDGTRIDARLAVAADGGDSTLRRLAGLEVAAHDYAQRGVVAFVRTGEPHEDTAWQRFLPSGPLAFLPFADGLSSIVWTLPDAEAERVLALDEATFGRELTQAMGGQRGEVALASPRAAFPLKRQLARDYVAGRVIVAGDAAHVVHPLAGQGVNLGLRDVAALRDGIRAATAKRADWDAPHRLERWARQRRSENATAAHAFDGINRLFSNDEMHLTLLRGPLLGLAGKLPPLVDFFWRHAAGQRGR</sequence>
<gene>
    <name evidence="9" type="ORF">H4W19_17510</name>
</gene>
<reference evidence="9 10" key="1">
    <citation type="submission" date="2020-08" db="EMBL/GenBank/DDBJ databases">
        <title>Streptomycin resistant and MDR strain, P. mexicana.</title>
        <authorList>
            <person name="Ganesh-kumar S."/>
            <person name="Zhe T."/>
            <person name="Yu Z."/>
            <person name="Min Y."/>
        </authorList>
    </citation>
    <scope>NUCLEOTIDE SEQUENCE [LARGE SCALE GENOMIC DNA]</scope>
    <source>
        <strain evidence="9 10">GTZY</strain>
    </source>
</reference>
<organism evidence="9 10">
    <name type="scientific">Pseudoxanthomonas mexicana</name>
    <dbReference type="NCBI Taxonomy" id="128785"/>
    <lineage>
        <taxon>Bacteria</taxon>
        <taxon>Pseudomonadati</taxon>
        <taxon>Pseudomonadota</taxon>
        <taxon>Gammaproteobacteria</taxon>
        <taxon>Lysobacterales</taxon>
        <taxon>Lysobacteraceae</taxon>
        <taxon>Pseudoxanthomonas</taxon>
    </lineage>
</organism>
<dbReference type="NCBIfam" id="NF006448">
    <property type="entry name" value="PRK08773.1"/>
    <property type="match status" value="1"/>
</dbReference>
<evidence type="ECO:0000256" key="1">
    <source>
        <dbReference type="ARBA" id="ARBA00001974"/>
    </source>
</evidence>
<dbReference type="RefSeq" id="WP_185895368.1">
    <property type="nucleotide sequence ID" value="NZ_CP060028.1"/>
</dbReference>
<keyword evidence="4" id="KW-0285">Flavoprotein</keyword>
<evidence type="ECO:0000313" key="10">
    <source>
        <dbReference type="Proteomes" id="UP000515506"/>
    </source>
</evidence>
<evidence type="ECO:0000256" key="7">
    <source>
        <dbReference type="ARBA" id="ARBA00023033"/>
    </source>
</evidence>
<accession>A0ABX6RC95</accession>
<keyword evidence="6" id="KW-0560">Oxidoreductase</keyword>
<protein>
    <submittedName>
        <fullName evidence="9">UbiH/UbiF family hydroxylase</fullName>
    </submittedName>
</protein>
<keyword evidence="10" id="KW-1185">Reference proteome</keyword>
<keyword evidence="7" id="KW-0503">Monooxygenase</keyword>
<comment type="similarity">
    <text evidence="3">Belongs to the UbiH/COQ6 family.</text>
</comment>
<dbReference type="NCBIfam" id="TIGR01988">
    <property type="entry name" value="Ubi-OHases"/>
    <property type="match status" value="1"/>
</dbReference>
<evidence type="ECO:0000256" key="5">
    <source>
        <dbReference type="ARBA" id="ARBA00022827"/>
    </source>
</evidence>
<dbReference type="SUPFAM" id="SSF51905">
    <property type="entry name" value="FAD/NAD(P)-binding domain"/>
    <property type="match status" value="1"/>
</dbReference>
<dbReference type="Gene3D" id="3.50.50.60">
    <property type="entry name" value="FAD/NAD(P)-binding domain"/>
    <property type="match status" value="2"/>
</dbReference>
<dbReference type="InterPro" id="IPR036188">
    <property type="entry name" value="FAD/NAD-bd_sf"/>
</dbReference>
<evidence type="ECO:0000256" key="4">
    <source>
        <dbReference type="ARBA" id="ARBA00022630"/>
    </source>
</evidence>
<evidence type="ECO:0000259" key="8">
    <source>
        <dbReference type="Pfam" id="PF01494"/>
    </source>
</evidence>
<dbReference type="InterPro" id="IPR010971">
    <property type="entry name" value="UbiH/COQ6"/>
</dbReference>
<dbReference type="EMBL" id="CP060028">
    <property type="protein sequence ID" value="QND80083.1"/>
    <property type="molecule type" value="Genomic_DNA"/>
</dbReference>
<dbReference type="PANTHER" id="PTHR43876">
    <property type="entry name" value="UBIQUINONE BIOSYNTHESIS MONOOXYGENASE COQ6, MITOCHONDRIAL"/>
    <property type="match status" value="1"/>
</dbReference>
<proteinExistence type="inferred from homology"/>
<dbReference type="Pfam" id="PF01494">
    <property type="entry name" value="FAD_binding_3"/>
    <property type="match status" value="1"/>
</dbReference>
<evidence type="ECO:0000256" key="2">
    <source>
        <dbReference type="ARBA" id="ARBA00004749"/>
    </source>
</evidence>
<comment type="cofactor">
    <cofactor evidence="1">
        <name>FAD</name>
        <dbReference type="ChEBI" id="CHEBI:57692"/>
    </cofactor>
</comment>
<comment type="pathway">
    <text evidence="2">Cofactor biosynthesis; ubiquinone biosynthesis.</text>
</comment>
<dbReference type="PROSITE" id="PS51257">
    <property type="entry name" value="PROKAR_LIPOPROTEIN"/>
    <property type="match status" value="1"/>
</dbReference>
<dbReference type="InterPro" id="IPR002938">
    <property type="entry name" value="FAD-bd"/>
</dbReference>
<dbReference type="PRINTS" id="PR00420">
    <property type="entry name" value="RNGMNOXGNASE"/>
</dbReference>